<organism evidence="2 3">
    <name type="scientific">Stieleria magnilauensis</name>
    <dbReference type="NCBI Taxonomy" id="2527963"/>
    <lineage>
        <taxon>Bacteria</taxon>
        <taxon>Pseudomonadati</taxon>
        <taxon>Planctomycetota</taxon>
        <taxon>Planctomycetia</taxon>
        <taxon>Pirellulales</taxon>
        <taxon>Pirellulaceae</taxon>
        <taxon>Stieleria</taxon>
    </lineage>
</organism>
<evidence type="ECO:0000256" key="1">
    <source>
        <dbReference type="SAM" id="MobiDB-lite"/>
    </source>
</evidence>
<proteinExistence type="predicted"/>
<keyword evidence="3" id="KW-1185">Reference proteome</keyword>
<gene>
    <name evidence="2" type="ORF">TBK1r_25340</name>
</gene>
<feature type="region of interest" description="Disordered" evidence="1">
    <location>
        <begin position="345"/>
        <end position="369"/>
    </location>
</feature>
<feature type="compositionally biased region" description="Basic and acidic residues" evidence="1">
    <location>
        <begin position="345"/>
        <end position="356"/>
    </location>
</feature>
<evidence type="ECO:0000313" key="3">
    <source>
        <dbReference type="Proteomes" id="UP000318081"/>
    </source>
</evidence>
<evidence type="ECO:0000313" key="2">
    <source>
        <dbReference type="EMBL" id="QDV83592.1"/>
    </source>
</evidence>
<dbReference type="Proteomes" id="UP000318081">
    <property type="component" value="Chromosome"/>
</dbReference>
<accession>A0ABX5XPC3</accession>
<sequence length="369" mass="40572">MCFGKLQPGIGWGSVSTYKRFNLLSVAEHLEYRSTLDGLLGPSHGLLLTFILLGWSSYAGACNIPVFRYALERWTPDDCEVIVFHDGPLSPADTTLMNRLNASTDNHGGHANAKVMAVDVSGDASGERVALWKEIDANAEKTTLPHVLVRTKLGRGRFVNHWHGTLADADRLGIFHSPIRTELRDRLLAGHSVVWLLVRSADQEKNENAKQLVQQTFETLSSKVTLPEGIGLPGSELYADLPLVVKFSLLEIDPEDPKESFLIGLLSGLRLPAFEAGEPLLVPVFGRGRALEVIPARDLSARLMEELTVFLSGACSCQVKEQNPGFDLLIDADWDGQLFGDIDNRPPDRSAEEGRNRNPVLVPIPQGRK</sequence>
<name>A0ABX5XPC3_9BACT</name>
<dbReference type="EMBL" id="CP036432">
    <property type="protein sequence ID" value="QDV83592.1"/>
    <property type="molecule type" value="Genomic_DNA"/>
</dbReference>
<protein>
    <submittedName>
        <fullName evidence="2">Uncharacterized protein</fullName>
    </submittedName>
</protein>
<reference evidence="2 3" key="1">
    <citation type="submission" date="2019-02" db="EMBL/GenBank/DDBJ databases">
        <title>Deep-cultivation of Planctomycetes and their phenomic and genomic characterization uncovers novel biology.</title>
        <authorList>
            <person name="Wiegand S."/>
            <person name="Jogler M."/>
            <person name="Boedeker C."/>
            <person name="Pinto D."/>
            <person name="Vollmers J."/>
            <person name="Rivas-Marin E."/>
            <person name="Kohn T."/>
            <person name="Peeters S.H."/>
            <person name="Heuer A."/>
            <person name="Rast P."/>
            <person name="Oberbeckmann S."/>
            <person name="Bunk B."/>
            <person name="Jeske O."/>
            <person name="Meyerdierks A."/>
            <person name="Storesund J.E."/>
            <person name="Kallscheuer N."/>
            <person name="Luecker S."/>
            <person name="Lage O.M."/>
            <person name="Pohl T."/>
            <person name="Merkel B.J."/>
            <person name="Hornburger P."/>
            <person name="Mueller R.-W."/>
            <person name="Bruemmer F."/>
            <person name="Labrenz M."/>
            <person name="Spormann A.M."/>
            <person name="Op den Camp H."/>
            <person name="Overmann J."/>
            <person name="Amann R."/>
            <person name="Jetten M.S.M."/>
            <person name="Mascher T."/>
            <person name="Medema M.H."/>
            <person name="Devos D.P."/>
            <person name="Kaster A.-K."/>
            <person name="Ovreas L."/>
            <person name="Rohde M."/>
            <person name="Galperin M.Y."/>
            <person name="Jogler C."/>
        </authorList>
    </citation>
    <scope>NUCLEOTIDE SEQUENCE [LARGE SCALE GENOMIC DNA]</scope>
    <source>
        <strain evidence="2 3">TBK1r</strain>
    </source>
</reference>